<dbReference type="Proteomes" id="UP000294664">
    <property type="component" value="Unassembled WGS sequence"/>
</dbReference>
<evidence type="ECO:0000313" key="1">
    <source>
        <dbReference type="EMBL" id="TCT01985.1"/>
    </source>
</evidence>
<name>A0A4R3LTM1_9HYPH</name>
<evidence type="ECO:0000313" key="2">
    <source>
        <dbReference type="Proteomes" id="UP000294664"/>
    </source>
</evidence>
<comment type="caution">
    <text evidence="1">The sequence shown here is derived from an EMBL/GenBank/DDBJ whole genome shotgun (WGS) entry which is preliminary data.</text>
</comment>
<reference evidence="1 2" key="1">
    <citation type="submission" date="2019-03" db="EMBL/GenBank/DDBJ databases">
        <title>Genomic Encyclopedia of Type Strains, Phase IV (KMG-IV): sequencing the most valuable type-strain genomes for metagenomic binning, comparative biology and taxonomic classification.</title>
        <authorList>
            <person name="Goeker M."/>
        </authorList>
    </citation>
    <scope>NUCLEOTIDE SEQUENCE [LARGE SCALE GENOMIC DNA]</scope>
    <source>
        <strain evidence="1 2">DSM 9035</strain>
    </source>
</reference>
<keyword evidence="2" id="KW-1185">Reference proteome</keyword>
<dbReference type="AlphaFoldDB" id="A0A4R3LTM1"/>
<proteinExistence type="predicted"/>
<gene>
    <name evidence="1" type="ORF">EDC64_11516</name>
</gene>
<dbReference type="Pfam" id="PF13289">
    <property type="entry name" value="SIR2_2"/>
    <property type="match status" value="1"/>
</dbReference>
<organism evidence="1 2">
    <name type="scientific">Aquabacter spiritensis</name>
    <dbReference type="NCBI Taxonomy" id="933073"/>
    <lineage>
        <taxon>Bacteria</taxon>
        <taxon>Pseudomonadati</taxon>
        <taxon>Pseudomonadota</taxon>
        <taxon>Alphaproteobacteria</taxon>
        <taxon>Hyphomicrobiales</taxon>
        <taxon>Xanthobacteraceae</taxon>
        <taxon>Aquabacter</taxon>
    </lineage>
</organism>
<protein>
    <submittedName>
        <fullName evidence="1">SIR2-like protein</fullName>
    </submittedName>
</protein>
<sequence length="400" mass="44273">MHKHDPVRQISFIQQALSQNRKPIGFFLGAGCPLSIRVNEREEDGKTVTDPLIWDVAGLTKVIAKTLSSGDPAKPKSWDKIVQIVKEDGGNSGNIELILSRIRVFASVAGIGNARGLTAAELKVLDSEVCKVISKEVTRTLPEKDSPYHNLAIWSRSIRRERPVHLFTTNYDLLMEQALEESSAPYFDGFIGARKAFFDLGAVEDEGLLPPRWARLWKIHGSLNWRLENETVVVRTDEKTDKQSYLIYPSHLKYDQSRKMPYLAMLDRLKAFLLAPSSLLFICGYSFADEHINDVICRSLEANPTAHVFAFVYGDLETDSYKLARQCALATPNLSLLGFDKAIIGRTPGDWTGDGADDLVLPPSILVKDGDKVTVRLGDFAALGALLRGLSGDGMSDDPA</sequence>
<dbReference type="RefSeq" id="WP_132034482.1">
    <property type="nucleotide sequence ID" value="NZ_SMAI01000015.1"/>
</dbReference>
<dbReference type="OrthoDB" id="9808492at2"/>
<accession>A0A4R3LTM1</accession>
<dbReference type="EMBL" id="SMAI01000015">
    <property type="protein sequence ID" value="TCT01985.1"/>
    <property type="molecule type" value="Genomic_DNA"/>
</dbReference>